<reference evidence="2 3" key="1">
    <citation type="submission" date="2014-02" db="EMBL/GenBank/DDBJ databases">
        <title>Single nucleus genome sequencing reveals high similarity among nuclei of an endomycorrhizal fungus.</title>
        <authorList>
            <person name="Lin K."/>
            <person name="Geurts R."/>
            <person name="Zhang Z."/>
            <person name="Limpens E."/>
            <person name="Saunders D.G."/>
            <person name="Mu D."/>
            <person name="Pang E."/>
            <person name="Cao H."/>
            <person name="Cha H."/>
            <person name="Lin T."/>
            <person name="Zhou Q."/>
            <person name="Shang Y."/>
            <person name="Li Y."/>
            <person name="Ivanov S."/>
            <person name="Sharma T."/>
            <person name="Velzen R.V."/>
            <person name="Ruijter N.D."/>
            <person name="Aanen D.K."/>
            <person name="Win J."/>
            <person name="Kamoun S."/>
            <person name="Bisseling T."/>
            <person name="Huang S."/>
        </authorList>
    </citation>
    <scope>NUCLEOTIDE SEQUENCE [LARGE SCALE GENOMIC DNA]</scope>
    <source>
        <strain evidence="3">DAOM197198w</strain>
    </source>
</reference>
<dbReference type="HOGENOM" id="CLU_719903_0_0_1"/>
<name>A0A015LHW1_RHIIW</name>
<dbReference type="Proteomes" id="UP000022910">
    <property type="component" value="Unassembled WGS sequence"/>
</dbReference>
<dbReference type="GO" id="GO:0005524">
    <property type="term" value="F:ATP binding"/>
    <property type="evidence" value="ECO:0007669"/>
    <property type="project" value="InterPro"/>
</dbReference>
<dbReference type="OrthoDB" id="2317507at2759"/>
<dbReference type="STRING" id="1432141.A0A015LHW1"/>
<sequence>MAFFGLASVLYKCSWHIVYPYTHFIDYRDLRGFVEKVADRVGKPYSEFIDVGLYKSHFSHRLLGSAKEDRVKRPVLSSVKQGYCKLENYLVQPKSNYSEIWPRTFSSEKPEKDEFQPIKNETALSKGASQVTAKFGWLEIGSIKKGFINFQAKSYEACPICDICHERDQLYGFLLRDGCFILKCYWQKQYKPDHRGLVFKGASDIIKPKERPKQKIVDRMANAISNPYPLSELSGGVINVKEMEDFPEAYPDFLNEVPSTTLIRSPIITGKTKGLRKHLHSLARSKANLPCILWISYRKTLSNESLGKINDLKLAELRICNYQDEWNLSSRLSLSRIEFLARPIVAILDEANAIHRQMSSGVNARESESVMHDVLKTAQHILAMDAFANESTLNFLKAYREDDIW</sequence>
<feature type="domain" description="Replication origin-binding protein" evidence="1">
    <location>
        <begin position="254"/>
        <end position="402"/>
    </location>
</feature>
<organism evidence="2 3">
    <name type="scientific">Rhizophagus irregularis (strain DAOM 197198w)</name>
    <name type="common">Glomus intraradices</name>
    <dbReference type="NCBI Taxonomy" id="1432141"/>
    <lineage>
        <taxon>Eukaryota</taxon>
        <taxon>Fungi</taxon>
        <taxon>Fungi incertae sedis</taxon>
        <taxon>Mucoromycota</taxon>
        <taxon>Glomeromycotina</taxon>
        <taxon>Glomeromycetes</taxon>
        <taxon>Glomerales</taxon>
        <taxon>Glomeraceae</taxon>
        <taxon>Rhizophagus</taxon>
    </lineage>
</organism>
<keyword evidence="3" id="KW-1185">Reference proteome</keyword>
<dbReference type="EMBL" id="JEMT01028480">
    <property type="protein sequence ID" value="EXX54448.1"/>
    <property type="molecule type" value="Genomic_DNA"/>
</dbReference>
<dbReference type="GO" id="GO:0003688">
    <property type="term" value="F:DNA replication origin binding"/>
    <property type="evidence" value="ECO:0007669"/>
    <property type="project" value="InterPro"/>
</dbReference>
<evidence type="ECO:0000259" key="1">
    <source>
        <dbReference type="Pfam" id="PF02399"/>
    </source>
</evidence>
<comment type="caution">
    <text evidence="2">The sequence shown here is derived from an EMBL/GenBank/DDBJ whole genome shotgun (WGS) entry which is preliminary data.</text>
</comment>
<evidence type="ECO:0000313" key="3">
    <source>
        <dbReference type="Proteomes" id="UP000022910"/>
    </source>
</evidence>
<accession>A0A015LHW1</accession>
<proteinExistence type="predicted"/>
<protein>
    <recommendedName>
        <fullName evidence="1">Replication origin-binding protein domain-containing protein</fullName>
    </recommendedName>
</protein>
<evidence type="ECO:0000313" key="2">
    <source>
        <dbReference type="EMBL" id="EXX54448.1"/>
    </source>
</evidence>
<dbReference type="InterPro" id="IPR003450">
    <property type="entry name" value="Replication_origin-bd"/>
</dbReference>
<gene>
    <name evidence="2" type="ORF">RirG_234600</name>
</gene>
<dbReference type="GO" id="GO:0006260">
    <property type="term" value="P:DNA replication"/>
    <property type="evidence" value="ECO:0007669"/>
    <property type="project" value="InterPro"/>
</dbReference>
<dbReference type="Pfam" id="PF02399">
    <property type="entry name" value="Herpes_ori_bp"/>
    <property type="match status" value="1"/>
</dbReference>
<dbReference type="AlphaFoldDB" id="A0A015LHW1"/>